<comment type="caution">
    <text evidence="13">The sequence shown here is derived from an EMBL/GenBank/DDBJ whole genome shotgun (WGS) entry which is preliminary data.</text>
</comment>
<dbReference type="EMBL" id="JAJSOF020000017">
    <property type="protein sequence ID" value="KAJ4439853.1"/>
    <property type="molecule type" value="Genomic_DNA"/>
</dbReference>
<organism evidence="13 14">
    <name type="scientific">Periplaneta americana</name>
    <name type="common">American cockroach</name>
    <name type="synonym">Blatta americana</name>
    <dbReference type="NCBI Taxonomy" id="6978"/>
    <lineage>
        <taxon>Eukaryota</taxon>
        <taxon>Metazoa</taxon>
        <taxon>Ecdysozoa</taxon>
        <taxon>Arthropoda</taxon>
        <taxon>Hexapoda</taxon>
        <taxon>Insecta</taxon>
        <taxon>Pterygota</taxon>
        <taxon>Neoptera</taxon>
        <taxon>Polyneoptera</taxon>
        <taxon>Dictyoptera</taxon>
        <taxon>Blattodea</taxon>
        <taxon>Blattoidea</taxon>
        <taxon>Blattidae</taxon>
        <taxon>Blattinae</taxon>
        <taxon>Periplaneta</taxon>
    </lineage>
</organism>
<feature type="compositionally biased region" description="Low complexity" evidence="9">
    <location>
        <begin position="1227"/>
        <end position="1243"/>
    </location>
</feature>
<keyword evidence="14" id="KW-1185">Reference proteome</keyword>
<dbReference type="Pfam" id="PF07679">
    <property type="entry name" value="I-set"/>
    <property type="match status" value="1"/>
</dbReference>
<feature type="domain" description="Fibronectin type-III" evidence="12">
    <location>
        <begin position="601"/>
        <end position="695"/>
    </location>
</feature>
<evidence type="ECO:0000259" key="11">
    <source>
        <dbReference type="PROSITE" id="PS50835"/>
    </source>
</evidence>
<dbReference type="Pfam" id="PF13927">
    <property type="entry name" value="Ig_3"/>
    <property type="match status" value="2"/>
</dbReference>
<dbReference type="PROSITE" id="PS50835">
    <property type="entry name" value="IG_LIKE"/>
    <property type="match status" value="4"/>
</dbReference>
<keyword evidence="4" id="KW-0677">Repeat</keyword>
<feature type="domain" description="Ig-like" evidence="11">
    <location>
        <begin position="306"/>
        <end position="391"/>
    </location>
</feature>
<dbReference type="InterPro" id="IPR013098">
    <property type="entry name" value="Ig_I-set"/>
</dbReference>
<dbReference type="InterPro" id="IPR003598">
    <property type="entry name" value="Ig_sub2"/>
</dbReference>
<feature type="region of interest" description="Disordered" evidence="9">
    <location>
        <begin position="1347"/>
        <end position="1372"/>
    </location>
</feature>
<evidence type="ECO:0000313" key="14">
    <source>
        <dbReference type="Proteomes" id="UP001148838"/>
    </source>
</evidence>
<comment type="subcellular location">
    <subcellularLocation>
        <location evidence="1">Membrane</location>
        <topology evidence="1">Single-pass type I membrane protein</topology>
    </subcellularLocation>
</comment>
<dbReference type="SUPFAM" id="SSF49265">
    <property type="entry name" value="Fibronectin type III"/>
    <property type="match status" value="4"/>
</dbReference>
<keyword evidence="8" id="KW-0325">Glycoprotein</keyword>
<evidence type="ECO:0000256" key="2">
    <source>
        <dbReference type="ARBA" id="ARBA00009588"/>
    </source>
</evidence>
<evidence type="ECO:0000256" key="9">
    <source>
        <dbReference type="SAM" id="MobiDB-lite"/>
    </source>
</evidence>
<name>A0ABQ8T0T3_PERAM</name>
<keyword evidence="3 10" id="KW-0812">Transmembrane</keyword>
<accession>A0ABQ8T0T3</accession>
<reference evidence="13 14" key="1">
    <citation type="journal article" date="2022" name="Allergy">
        <title>Genome assembly and annotation of Periplaneta americana reveal a comprehensive cockroach allergen profile.</title>
        <authorList>
            <person name="Wang L."/>
            <person name="Xiong Q."/>
            <person name="Saelim N."/>
            <person name="Wang L."/>
            <person name="Nong W."/>
            <person name="Wan A.T."/>
            <person name="Shi M."/>
            <person name="Liu X."/>
            <person name="Cao Q."/>
            <person name="Hui J.H.L."/>
            <person name="Sookrung N."/>
            <person name="Leung T.F."/>
            <person name="Tungtrongchitr A."/>
            <person name="Tsui S.K.W."/>
        </authorList>
    </citation>
    <scope>NUCLEOTIDE SEQUENCE [LARGE SCALE GENOMIC DNA]</scope>
    <source>
        <strain evidence="13">PWHHKU_190912</strain>
    </source>
</reference>
<dbReference type="InterPro" id="IPR036179">
    <property type="entry name" value="Ig-like_dom_sf"/>
</dbReference>
<evidence type="ECO:0000256" key="7">
    <source>
        <dbReference type="ARBA" id="ARBA00023157"/>
    </source>
</evidence>
<evidence type="ECO:0000313" key="13">
    <source>
        <dbReference type="EMBL" id="KAJ4439853.1"/>
    </source>
</evidence>
<dbReference type="InterPro" id="IPR036397">
    <property type="entry name" value="RNaseH_sf"/>
</dbReference>
<evidence type="ECO:0008006" key="15">
    <source>
        <dbReference type="Google" id="ProtNLM"/>
    </source>
</evidence>
<dbReference type="InterPro" id="IPR003599">
    <property type="entry name" value="Ig_sub"/>
</dbReference>
<feature type="domain" description="Fibronectin type-III" evidence="12">
    <location>
        <begin position="429"/>
        <end position="522"/>
    </location>
</feature>
<feature type="region of interest" description="Disordered" evidence="9">
    <location>
        <begin position="1392"/>
        <end position="1495"/>
    </location>
</feature>
<feature type="region of interest" description="Disordered" evidence="9">
    <location>
        <begin position="1222"/>
        <end position="1243"/>
    </location>
</feature>
<feature type="transmembrane region" description="Helical" evidence="10">
    <location>
        <begin position="1189"/>
        <end position="1214"/>
    </location>
</feature>
<evidence type="ECO:0000256" key="10">
    <source>
        <dbReference type="SAM" id="Phobius"/>
    </source>
</evidence>
<feature type="compositionally biased region" description="Polar residues" evidence="9">
    <location>
        <begin position="1538"/>
        <end position="1547"/>
    </location>
</feature>
<feature type="domain" description="Fibronectin type-III" evidence="12">
    <location>
        <begin position="805"/>
        <end position="902"/>
    </location>
</feature>
<dbReference type="InterPro" id="IPR003961">
    <property type="entry name" value="FN3_dom"/>
</dbReference>
<protein>
    <recommendedName>
        <fullName evidence="15">Neogenin</fullName>
    </recommendedName>
</protein>
<dbReference type="SUPFAM" id="SSF48726">
    <property type="entry name" value="Immunoglobulin"/>
    <property type="match status" value="4"/>
</dbReference>
<dbReference type="PANTHER" id="PTHR44170">
    <property type="entry name" value="PROTEIN SIDEKICK"/>
    <property type="match status" value="1"/>
</dbReference>
<evidence type="ECO:0000256" key="5">
    <source>
        <dbReference type="ARBA" id="ARBA00022989"/>
    </source>
</evidence>
<dbReference type="Gene3D" id="2.60.40.10">
    <property type="entry name" value="Immunoglobulins"/>
    <property type="match status" value="11"/>
</dbReference>
<feature type="compositionally biased region" description="Basic and acidic residues" evidence="9">
    <location>
        <begin position="1293"/>
        <end position="1304"/>
    </location>
</feature>
<feature type="domain" description="Ig-like" evidence="11">
    <location>
        <begin position="12"/>
        <end position="105"/>
    </location>
</feature>
<feature type="compositionally biased region" description="Low complexity" evidence="9">
    <location>
        <begin position="1513"/>
        <end position="1537"/>
    </location>
</feature>
<evidence type="ECO:0000256" key="1">
    <source>
        <dbReference type="ARBA" id="ARBA00004479"/>
    </source>
</evidence>
<dbReference type="Proteomes" id="UP001148838">
    <property type="component" value="Unassembled WGS sequence"/>
</dbReference>
<dbReference type="PROSITE" id="PS50853">
    <property type="entry name" value="FN3"/>
    <property type="match status" value="5"/>
</dbReference>
<dbReference type="CDD" id="cd00063">
    <property type="entry name" value="FN3"/>
    <property type="match status" value="7"/>
</dbReference>
<dbReference type="PRINTS" id="PR00014">
    <property type="entry name" value="FNTYPEIII"/>
</dbReference>
<gene>
    <name evidence="13" type="ORF">ANN_07981</name>
</gene>
<keyword evidence="7" id="KW-1015">Disulfide bond</keyword>
<proteinExistence type="inferred from homology"/>
<evidence type="ECO:0000259" key="12">
    <source>
        <dbReference type="PROSITE" id="PS50853"/>
    </source>
</evidence>
<evidence type="ECO:0000256" key="3">
    <source>
        <dbReference type="ARBA" id="ARBA00022692"/>
    </source>
</evidence>
<feature type="domain" description="Ig-like" evidence="11">
    <location>
        <begin position="112"/>
        <end position="193"/>
    </location>
</feature>
<dbReference type="Gene3D" id="3.30.420.10">
    <property type="entry name" value="Ribonuclease H-like superfamily/Ribonuclease H"/>
    <property type="match status" value="1"/>
</dbReference>
<feature type="region of interest" description="Disordered" evidence="9">
    <location>
        <begin position="1512"/>
        <end position="1547"/>
    </location>
</feature>
<keyword evidence="6 10" id="KW-0472">Membrane</keyword>
<dbReference type="InterPro" id="IPR036116">
    <property type="entry name" value="FN3_sf"/>
</dbReference>
<keyword evidence="5 10" id="KW-1133">Transmembrane helix</keyword>
<dbReference type="InterPro" id="IPR007110">
    <property type="entry name" value="Ig-like_dom"/>
</dbReference>
<evidence type="ECO:0000256" key="4">
    <source>
        <dbReference type="ARBA" id="ARBA00022737"/>
    </source>
</evidence>
<feature type="domain" description="Ig-like" evidence="11">
    <location>
        <begin position="213"/>
        <end position="301"/>
    </location>
</feature>
<feature type="region of interest" description="Disordered" evidence="9">
    <location>
        <begin position="1260"/>
        <end position="1304"/>
    </location>
</feature>
<evidence type="ECO:0000256" key="8">
    <source>
        <dbReference type="ARBA" id="ARBA00023180"/>
    </source>
</evidence>
<comment type="similarity">
    <text evidence="2">Belongs to the immunoglobulin superfamily. DCC family.</text>
</comment>
<dbReference type="PANTHER" id="PTHR44170:SF54">
    <property type="entry name" value="FI24025P1"/>
    <property type="match status" value="1"/>
</dbReference>
<feature type="domain" description="Fibronectin type-III" evidence="12">
    <location>
        <begin position="705"/>
        <end position="799"/>
    </location>
</feature>
<dbReference type="SMART" id="SM00060">
    <property type="entry name" value="FN3"/>
    <property type="match status" value="6"/>
</dbReference>
<sequence>LHFGVCTGISELELTLEPEDAVVAPGSAAIFNCAAASSIPGATPTIRWREDGQFLSSIGDQYRSQLSNGSLYIRTLFPEQTGLRGDYQCVATLDSVGSIISRTARLKVAALPSFEQQPVDQQVFPGQTAYFSCRVDATPPATITWLKDERLLDVDESRMLVLPSGALEIDEVRASDQGNYRCNASSLDQHRLSVNGMLSINSNLEASASIMPPVFVATPRSAVAIEGSTVTLDCAANGTPRPRLTWLKDGIAIDMLELGSRFRKVGTGSLQISDVTEHDQGTYQCRAGNRDDSVDATATLEVHVPPRYLQRPTDRFALEKGDIEFECSVYGKPEPLVQWVKDGDIIPQNDYLQVVNGYNLRILGLMETDAGIFQCVGSNAAGNIQAAARLTITQPASSSRGLGEVLTAYTPPPPTVASLSPGDMELPSAPRGLKAVIVSTRFVTLSWSPPENSKGENLTFSVFFRQKDSQRERVVNTTGSRVGEVNIAGLMPDRTYLFRVLAYNSRGRGASSDVLNVTTKPECNGTPELSNGPVLHYNMFYMEGDSVEEHHVVTSDQQYELTGLAKFTEYSVWVVAFNQNGAGSSTEEVVARTLSDVPSEAPQNVTLEASSSTSVTVRWEAPPKERRNGIITGYKLRYRKRDRKRGDTVTTAGDRRLYTLLGLERRSVYQVRLWALTVNGSGPATEWYTVETYENDLDESQVPDMPSSLRARPMTDTITVSWNPPRNQNIMVRGYTIGWGKGIPDAYTQLLDGKQRFYVIESVEPNSEYVISLRAYNDMGDGRPVYVSVRTKEVMAPEPVYPLIPPVGLMAIVLSSTTVVVYWTDTTLPKSQFVTDNRYYVVRYTPSHYSNNPRYKYFNATDLNCMIDDLKPNTQYEFTVKVVKGRRESPWSMVVLNMTQEAAPSSQPRDLTVVPVEDNPTAVNLNWQPPKQPNGPITEFVYKQYSDKTVYFVLVLIGHGGPVPWPSRSPDLTPLDFYLWSHLKAVVYATSVNDAEELLQCVENGCQLILDDSMVFEQTRSHVTTRQVKTALPHRFLVQLPLYCEHVIPCLSVKNIKSLPIHLLLPLGKGRGMLLAVILHLSPVPSTCFTRDIKSQFFCCDSSYVILYTTDHTQRDREWVVEGILGDKMTTTIKGLTPGTLYHFKIQARNNKGYGPFSSIVSFTTGPSSGDKRSKVQPVRDGRVLHTDVLLFVGAGSGLVLVTGIVVGLVVVCCRRKSAQRSKKGYMKGTTKGKPGKPNIKPPDLWIHHDQMELKALEKTQSGAGGGGDGPSGVPIAVTTLPRTSGGQELESGDPHHHSNSLDKRTYVSSYIGADEKTLTARRIIKPKPITLPVDNMPLREPVATATPIPGSSSMPAGQQGDMAQASGSRPMYPRTQYTISRAHVTLDQAAQSPENPYSVQGGYDSVASLPPAGGGGAPGPPHHHHISGSVQGPYSTGMSAQEVSGSGTMGKRLQGHPLKSFSVPAPPPQSAPSTPQQKHVAPAVTVRPQGSSPYKKAGILAAGATVTAKSRSTAAAPNITPAAATSSTATDEASSSRMQPSYSTEELNQEMANLEGLMKDLNAITASEFEC</sequence>
<feature type="non-terminal residue" evidence="13">
    <location>
        <position position="1"/>
    </location>
</feature>
<evidence type="ECO:0000256" key="6">
    <source>
        <dbReference type="ARBA" id="ARBA00023136"/>
    </source>
</evidence>
<feature type="domain" description="Fibronectin type-III" evidence="12">
    <location>
        <begin position="1075"/>
        <end position="1168"/>
    </location>
</feature>
<dbReference type="Pfam" id="PF00041">
    <property type="entry name" value="fn3"/>
    <property type="match status" value="6"/>
</dbReference>
<dbReference type="SMART" id="SM00409">
    <property type="entry name" value="IG"/>
    <property type="match status" value="4"/>
</dbReference>
<dbReference type="Pfam" id="PF06583">
    <property type="entry name" value="Neogenin_C"/>
    <property type="match status" value="1"/>
</dbReference>
<dbReference type="InterPro" id="IPR010560">
    <property type="entry name" value="Neogenin_C"/>
</dbReference>
<dbReference type="SMART" id="SM00408">
    <property type="entry name" value="IGc2"/>
    <property type="match status" value="4"/>
</dbReference>
<feature type="compositionally biased region" description="Polar residues" evidence="9">
    <location>
        <begin position="1429"/>
        <end position="1447"/>
    </location>
</feature>
<dbReference type="InterPro" id="IPR013783">
    <property type="entry name" value="Ig-like_fold"/>
</dbReference>